<name>A0A1A5IGJ8_RHILI</name>
<sequence length="197" mass="19589">MTKSKSTRLAFVPIMLAAACGPASSHTVVGSADSFAAGFAHPLSGLDHIMVMVGVGLWAARKGGSALWTWPAAFVGLMLAGGGLGIAGVPVPFVEPIILASMLTLGLLIAAAVDLPVAAGAMVIGCFAFFHGHAHGTEIPETTGGIQYLSGFLLATALLHGVGIGSGLLPGRRFRGVVRLAGVAIAAAGLSLIVGAV</sequence>
<dbReference type="Proteomes" id="UP000093748">
    <property type="component" value="Unassembled WGS sequence"/>
</dbReference>
<evidence type="ECO:0000256" key="2">
    <source>
        <dbReference type="SAM" id="SignalP"/>
    </source>
</evidence>
<dbReference type="Pfam" id="PF04955">
    <property type="entry name" value="HupE_UreJ"/>
    <property type="match status" value="1"/>
</dbReference>
<accession>A0A1A5IGJ8</accession>
<feature type="signal peptide" evidence="2">
    <location>
        <begin position="1"/>
        <end position="25"/>
    </location>
</feature>
<feature type="transmembrane region" description="Helical" evidence="1">
    <location>
        <begin position="117"/>
        <end position="134"/>
    </location>
</feature>
<dbReference type="EMBL" id="LZTJ01000007">
    <property type="protein sequence ID" value="OBP78344.1"/>
    <property type="molecule type" value="Genomic_DNA"/>
</dbReference>
<evidence type="ECO:0000313" key="3">
    <source>
        <dbReference type="EMBL" id="OBP78344.1"/>
    </source>
</evidence>
<organism evidence="3 6">
    <name type="scientific">Rhizobium loti</name>
    <name type="common">Mesorhizobium loti</name>
    <dbReference type="NCBI Taxonomy" id="381"/>
    <lineage>
        <taxon>Bacteria</taxon>
        <taxon>Pseudomonadati</taxon>
        <taxon>Pseudomonadota</taxon>
        <taxon>Alphaproteobacteria</taxon>
        <taxon>Hyphomicrobiales</taxon>
        <taxon>Phyllobacteriaceae</taxon>
        <taxon>Mesorhizobium</taxon>
    </lineage>
</organism>
<evidence type="ECO:0000313" key="4">
    <source>
        <dbReference type="EMBL" id="OBQ70271.1"/>
    </source>
</evidence>
<evidence type="ECO:0000313" key="5">
    <source>
        <dbReference type="Proteomes" id="UP000093737"/>
    </source>
</evidence>
<keyword evidence="1" id="KW-0472">Membrane</keyword>
<reference evidence="3" key="3">
    <citation type="submission" date="2016-06" db="EMBL/GenBank/DDBJ databases">
        <authorList>
            <person name="Kjaerup R.B."/>
            <person name="Dalgaard T.S."/>
            <person name="Juul-Madsen H.R."/>
        </authorList>
    </citation>
    <scope>NUCLEOTIDE SEQUENCE</scope>
    <source>
        <strain evidence="3">R7ANS::ICEMlSym2042</strain>
    </source>
</reference>
<feature type="transmembrane region" description="Helical" evidence="1">
    <location>
        <begin position="93"/>
        <end position="110"/>
    </location>
</feature>
<feature type="transmembrane region" description="Helical" evidence="1">
    <location>
        <begin position="35"/>
        <end position="60"/>
    </location>
</feature>
<dbReference type="InterPro" id="IPR007038">
    <property type="entry name" value="HupE_UreJ"/>
</dbReference>
<dbReference type="PIRSF" id="PIRSF016919">
    <property type="entry name" value="HupE_UreJ"/>
    <property type="match status" value="1"/>
</dbReference>
<dbReference type="Proteomes" id="UP000093737">
    <property type="component" value="Unassembled WGS sequence"/>
</dbReference>
<feature type="transmembrane region" description="Helical" evidence="1">
    <location>
        <begin position="146"/>
        <end position="169"/>
    </location>
</feature>
<dbReference type="EMBL" id="LYTK01000004">
    <property type="protein sequence ID" value="OBQ70271.1"/>
    <property type="molecule type" value="Genomic_DNA"/>
</dbReference>
<keyword evidence="2" id="KW-0732">Signal</keyword>
<comment type="caution">
    <text evidence="3">The sequence shown here is derived from an EMBL/GenBank/DDBJ whole genome shotgun (WGS) entry which is preliminary data.</text>
</comment>
<reference evidence="6" key="2">
    <citation type="submission" date="2016-06" db="EMBL/GenBank/DDBJ databases">
        <title>NZP2037 Pacbio-Illumina hybrid assembly.</title>
        <authorList>
            <person name="Ramsay J.P."/>
        </authorList>
    </citation>
    <scope>NUCLEOTIDE SEQUENCE [LARGE SCALE GENOMIC DNA]</scope>
    <source>
        <strain evidence="6">R7ANS::ICEMlSym2042</strain>
    </source>
</reference>
<keyword evidence="1" id="KW-1133">Transmembrane helix</keyword>
<dbReference type="AlphaFoldDB" id="A0A1A5IGJ8"/>
<feature type="transmembrane region" description="Helical" evidence="1">
    <location>
        <begin position="176"/>
        <end position="196"/>
    </location>
</feature>
<keyword evidence="1" id="KW-0812">Transmembrane</keyword>
<dbReference type="PROSITE" id="PS51257">
    <property type="entry name" value="PROKAR_LIPOPROTEIN"/>
    <property type="match status" value="1"/>
</dbReference>
<feature type="transmembrane region" description="Helical" evidence="1">
    <location>
        <begin position="67"/>
        <end position="87"/>
    </location>
</feature>
<dbReference type="RefSeq" id="WP_065005154.1">
    <property type="nucleotide sequence ID" value="NZ_CP033334.1"/>
</dbReference>
<proteinExistence type="predicted"/>
<evidence type="ECO:0000313" key="6">
    <source>
        <dbReference type="Proteomes" id="UP000093748"/>
    </source>
</evidence>
<reference evidence="4 5" key="1">
    <citation type="submission" date="2016-05" db="EMBL/GenBank/DDBJ databases">
        <authorList>
            <person name="Ramsay J.P."/>
        </authorList>
    </citation>
    <scope>NUCLEOTIDE SEQUENCE [LARGE SCALE GENOMIC DNA]</scope>
    <source>
        <strain evidence="4 5">NZP2042</strain>
    </source>
</reference>
<evidence type="ECO:0000256" key="1">
    <source>
        <dbReference type="SAM" id="Phobius"/>
    </source>
</evidence>
<feature type="chain" id="PRO_5015053463" evidence="2">
    <location>
        <begin position="26"/>
        <end position="197"/>
    </location>
</feature>
<protein>
    <submittedName>
        <fullName evidence="3">Protein hupE</fullName>
    </submittedName>
</protein>
<gene>
    <name evidence="4" type="ORF">A8145_28345</name>
    <name evidence="3" type="ORF">BAE39_29985</name>
</gene>